<proteinExistence type="predicted"/>
<sequence>MCIIKVMVHHLYFLPEIKIFLHQFFSFLALTSMTTTTTTSTSISTSCKDEFHGIFNMASLKIHLPQKRKGLSSYYSGKSKSFACLSEAKSTADLEKKLDNYIPEAKRRKYLNQHSVS</sequence>
<evidence type="ECO:0000313" key="1">
    <source>
        <dbReference type="EMBL" id="KAH7679250.1"/>
    </source>
</evidence>
<keyword evidence="2" id="KW-1185">Reference proteome</keyword>
<gene>
    <name evidence="1" type="ORF">IHE45_06G046900</name>
</gene>
<comment type="caution">
    <text evidence="1">The sequence shown here is derived from an EMBL/GenBank/DDBJ whole genome shotgun (WGS) entry which is preliminary data.</text>
</comment>
<organism evidence="1 2">
    <name type="scientific">Dioscorea alata</name>
    <name type="common">Purple yam</name>
    <dbReference type="NCBI Taxonomy" id="55571"/>
    <lineage>
        <taxon>Eukaryota</taxon>
        <taxon>Viridiplantae</taxon>
        <taxon>Streptophyta</taxon>
        <taxon>Embryophyta</taxon>
        <taxon>Tracheophyta</taxon>
        <taxon>Spermatophyta</taxon>
        <taxon>Magnoliopsida</taxon>
        <taxon>Liliopsida</taxon>
        <taxon>Dioscoreales</taxon>
        <taxon>Dioscoreaceae</taxon>
        <taxon>Dioscorea</taxon>
    </lineage>
</organism>
<evidence type="ECO:0000313" key="2">
    <source>
        <dbReference type="Proteomes" id="UP000827976"/>
    </source>
</evidence>
<name>A0ACB7VWQ4_DIOAL</name>
<dbReference type="Proteomes" id="UP000827976">
    <property type="component" value="Chromosome 6"/>
</dbReference>
<accession>A0ACB7VWQ4</accession>
<dbReference type="EMBL" id="CM037016">
    <property type="protein sequence ID" value="KAH7679250.1"/>
    <property type="molecule type" value="Genomic_DNA"/>
</dbReference>
<protein>
    <submittedName>
        <fullName evidence="1">Uncharacterized protein</fullName>
    </submittedName>
</protein>
<reference evidence="2" key="1">
    <citation type="journal article" date="2022" name="Nat. Commun.">
        <title>Chromosome evolution and the genetic basis of agronomically important traits in greater yam.</title>
        <authorList>
            <person name="Bredeson J.V."/>
            <person name="Lyons J.B."/>
            <person name="Oniyinde I.O."/>
            <person name="Okereke N.R."/>
            <person name="Kolade O."/>
            <person name="Nnabue I."/>
            <person name="Nwadili C.O."/>
            <person name="Hribova E."/>
            <person name="Parker M."/>
            <person name="Nwogha J."/>
            <person name="Shu S."/>
            <person name="Carlson J."/>
            <person name="Kariba R."/>
            <person name="Muthemba S."/>
            <person name="Knop K."/>
            <person name="Barton G.J."/>
            <person name="Sherwood A.V."/>
            <person name="Lopez-Montes A."/>
            <person name="Asiedu R."/>
            <person name="Jamnadass R."/>
            <person name="Muchugi A."/>
            <person name="Goodstein D."/>
            <person name="Egesi C.N."/>
            <person name="Featherston J."/>
            <person name="Asfaw A."/>
            <person name="Simpson G.G."/>
            <person name="Dolezel J."/>
            <person name="Hendre P.S."/>
            <person name="Van Deynze A."/>
            <person name="Kumar P.L."/>
            <person name="Obidiegwu J.E."/>
            <person name="Bhattacharjee R."/>
            <person name="Rokhsar D.S."/>
        </authorList>
    </citation>
    <scope>NUCLEOTIDE SEQUENCE [LARGE SCALE GENOMIC DNA]</scope>
    <source>
        <strain evidence="2">cv. TDa95/00328</strain>
    </source>
</reference>